<dbReference type="Pfam" id="PF02602">
    <property type="entry name" value="HEM4"/>
    <property type="match status" value="1"/>
</dbReference>
<dbReference type="Proteomes" id="UP000267921">
    <property type="component" value="Unassembled WGS sequence"/>
</dbReference>
<dbReference type="Gene3D" id="3.40.50.10090">
    <property type="match status" value="2"/>
</dbReference>
<keyword evidence="3" id="KW-0456">Lyase</keyword>
<dbReference type="InterPro" id="IPR036108">
    <property type="entry name" value="4pyrrol_syn_uPrphyn_synt_sf"/>
</dbReference>
<reference evidence="2 5" key="1">
    <citation type="submission" date="2016-10" db="EMBL/GenBank/DDBJ databases">
        <title>Methanohalophilus halophilus.</title>
        <authorList>
            <person name="L'haridon S."/>
        </authorList>
    </citation>
    <scope>NUCLEOTIDE SEQUENCE [LARGE SCALE GENOMIC DNA]</scope>
    <source>
        <strain evidence="2 5">Z-7982</strain>
    </source>
</reference>
<evidence type="ECO:0000313" key="5">
    <source>
        <dbReference type="Proteomes" id="UP000186879"/>
    </source>
</evidence>
<proteinExistence type="predicted"/>
<dbReference type="GeneID" id="30582212"/>
<dbReference type="EMBL" id="FNMU01000005">
    <property type="protein sequence ID" value="SDW81809.1"/>
    <property type="molecule type" value="Genomic_DNA"/>
</dbReference>
<dbReference type="STRING" id="2177.BHR79_00620"/>
<dbReference type="GO" id="GO:0004852">
    <property type="term" value="F:uroporphyrinogen-III synthase activity"/>
    <property type="evidence" value="ECO:0007669"/>
    <property type="project" value="UniProtKB-EC"/>
</dbReference>
<feature type="domain" description="Tetrapyrrole biosynthesis uroporphyrinogen III synthase" evidence="1">
    <location>
        <begin position="24"/>
        <end position="253"/>
    </location>
</feature>
<dbReference type="Proteomes" id="UP000186879">
    <property type="component" value="Chromosome"/>
</dbReference>
<dbReference type="SUPFAM" id="SSF69618">
    <property type="entry name" value="HemD-like"/>
    <property type="match status" value="1"/>
</dbReference>
<organism evidence="2 5">
    <name type="scientific">Methanohalophilus halophilus</name>
    <dbReference type="NCBI Taxonomy" id="2177"/>
    <lineage>
        <taxon>Archaea</taxon>
        <taxon>Methanobacteriati</taxon>
        <taxon>Methanobacteriota</taxon>
        <taxon>Stenosarchaea group</taxon>
        <taxon>Methanomicrobia</taxon>
        <taxon>Methanosarcinales</taxon>
        <taxon>Methanosarcinaceae</taxon>
        <taxon>Methanohalophilus</taxon>
    </lineage>
</organism>
<evidence type="ECO:0000313" key="7">
    <source>
        <dbReference type="Proteomes" id="UP000267921"/>
    </source>
</evidence>
<dbReference type="Proteomes" id="UP000198669">
    <property type="component" value="Unassembled WGS sequence"/>
</dbReference>
<reference evidence="4 6" key="2">
    <citation type="submission" date="2016-10" db="EMBL/GenBank/DDBJ databases">
        <authorList>
            <person name="de Groot N.N."/>
        </authorList>
    </citation>
    <scope>NUCLEOTIDE SEQUENCE [LARGE SCALE GENOMIC DNA]</scope>
    <source>
        <strain evidence="4 6">Z-7982</strain>
    </source>
</reference>
<dbReference type="RefSeq" id="WP_072560312.1">
    <property type="nucleotide sequence ID" value="NZ_CP017921.1"/>
</dbReference>
<dbReference type="InterPro" id="IPR039793">
    <property type="entry name" value="UROS/Hem4"/>
</dbReference>
<reference evidence="3 7" key="3">
    <citation type="submission" date="2018-10" db="EMBL/GenBank/DDBJ databases">
        <title>Cultivation of a novel Methanohalophilus strain from Kebrit Deep of the Red Sea and a genomic comparison of members of the genus Methanohalophilus.</title>
        <authorList>
            <person name="Guan Y."/>
            <person name="Ngugi D.K."/>
            <person name="Stingl U."/>
        </authorList>
    </citation>
    <scope>NUCLEOTIDE SEQUENCE [LARGE SCALE GENOMIC DNA]</scope>
    <source>
        <strain evidence="3 7">DSM 3094</strain>
    </source>
</reference>
<dbReference type="EMBL" id="CP017921">
    <property type="protein sequence ID" value="APH38130.1"/>
    <property type="molecule type" value="Genomic_DNA"/>
</dbReference>
<dbReference type="EMBL" id="RJJG01000001">
    <property type="protein sequence ID" value="RNI11004.1"/>
    <property type="molecule type" value="Genomic_DNA"/>
</dbReference>
<dbReference type="EC" id="4.2.1.75" evidence="3"/>
<dbReference type="CDD" id="cd06578">
    <property type="entry name" value="HemD"/>
    <property type="match status" value="1"/>
</dbReference>
<dbReference type="InterPro" id="IPR003754">
    <property type="entry name" value="4pyrrol_synth_uPrphyn_synth"/>
</dbReference>
<dbReference type="AlphaFoldDB" id="A0A1L3PZS5"/>
<dbReference type="OrthoDB" id="15395at2157"/>
<keyword evidence="5" id="KW-1185">Reference proteome</keyword>
<name>A0A1L3PZS5_9EURY</name>
<accession>A0A1L3PZS5</accession>
<evidence type="ECO:0000313" key="6">
    <source>
        <dbReference type="Proteomes" id="UP000198669"/>
    </source>
</evidence>
<evidence type="ECO:0000259" key="1">
    <source>
        <dbReference type="Pfam" id="PF02602"/>
    </source>
</evidence>
<dbReference type="PANTHER" id="PTHR40082">
    <property type="entry name" value="BLR5956 PROTEIN"/>
    <property type="match status" value="1"/>
</dbReference>
<evidence type="ECO:0000313" key="2">
    <source>
        <dbReference type="EMBL" id="APH38130.1"/>
    </source>
</evidence>
<sequence length="262" mass="29298">MDKKSNTIAIMRPHNYLAKSREMAQSMGYEVFEAPMIELKDMEDDMFDTFTDHVLSGKSDYVIFTSANGIDHTLDKVDDRNEFTNSLNRTKVIAIGPNTKKRLEELDIGVLGIPGVYSSEGLVEYLCPDVKGKIVDTARSAYGSILLIEGLEKCGASVLETQVYTLVRPEGDKQRELIKRAASGDIAIFAFTSSMMVRNFFSLAEEMGKTDDIKEVMKKSIVAAIGTPTANTIQEYGVETTIKPCKYTFDEMLKTIKDEYFD</sequence>
<dbReference type="NCBIfam" id="NF004587">
    <property type="entry name" value="PRK05928.2-5"/>
    <property type="match status" value="1"/>
</dbReference>
<dbReference type="KEGG" id="mhaz:BHR79_00620"/>
<protein>
    <submittedName>
        <fullName evidence="2">Uroporphyrinogen-III synthase</fullName>
        <ecNumber evidence="3">4.2.1.75</ecNumber>
    </submittedName>
</protein>
<dbReference type="GO" id="GO:0006780">
    <property type="term" value="P:uroporphyrinogen III biosynthetic process"/>
    <property type="evidence" value="ECO:0007669"/>
    <property type="project" value="InterPro"/>
</dbReference>
<evidence type="ECO:0000313" key="4">
    <source>
        <dbReference type="EMBL" id="SDW81809.1"/>
    </source>
</evidence>
<dbReference type="PANTHER" id="PTHR40082:SF1">
    <property type="entry name" value="BLR5956 PROTEIN"/>
    <property type="match status" value="1"/>
</dbReference>
<gene>
    <name evidence="2" type="ORF">BHR79_00620</name>
    <name evidence="3" type="ORF">EFE40_02180</name>
    <name evidence="4" type="ORF">SAMN04515625_1653</name>
</gene>
<evidence type="ECO:0000313" key="3">
    <source>
        <dbReference type="EMBL" id="RNI11004.1"/>
    </source>
</evidence>